<proteinExistence type="predicted"/>
<reference evidence="2 3" key="1">
    <citation type="journal article" date="2018" name="New Phytol.">
        <title>Comparative genomics and transcriptomics depict ericoid mycorrhizal fungi as versatile saprotrophs and plant mutualists.</title>
        <authorList>
            <person name="Martino E."/>
            <person name="Morin E."/>
            <person name="Grelet G.A."/>
            <person name="Kuo A."/>
            <person name="Kohler A."/>
            <person name="Daghino S."/>
            <person name="Barry K.W."/>
            <person name="Cichocki N."/>
            <person name="Clum A."/>
            <person name="Dockter R.B."/>
            <person name="Hainaut M."/>
            <person name="Kuo R.C."/>
            <person name="LaButti K."/>
            <person name="Lindahl B.D."/>
            <person name="Lindquist E.A."/>
            <person name="Lipzen A."/>
            <person name="Khouja H.R."/>
            <person name="Magnuson J."/>
            <person name="Murat C."/>
            <person name="Ohm R.A."/>
            <person name="Singer S.W."/>
            <person name="Spatafora J.W."/>
            <person name="Wang M."/>
            <person name="Veneault-Fourrey C."/>
            <person name="Henrissat B."/>
            <person name="Grigoriev I.V."/>
            <person name="Martin F.M."/>
            <person name="Perotto S."/>
        </authorList>
    </citation>
    <scope>NUCLEOTIDE SEQUENCE [LARGE SCALE GENOMIC DNA]</scope>
    <source>
        <strain evidence="2 3">ATCC 22711</strain>
    </source>
</reference>
<evidence type="ECO:0000256" key="1">
    <source>
        <dbReference type="SAM" id="Phobius"/>
    </source>
</evidence>
<evidence type="ECO:0000313" key="3">
    <source>
        <dbReference type="Proteomes" id="UP000241818"/>
    </source>
</evidence>
<keyword evidence="1" id="KW-0472">Membrane</keyword>
<feature type="transmembrane region" description="Helical" evidence="1">
    <location>
        <begin position="17"/>
        <end position="36"/>
    </location>
</feature>
<keyword evidence="1" id="KW-1133">Transmembrane helix</keyword>
<organism evidence="2 3">
    <name type="scientific">Amorphotheca resinae ATCC 22711</name>
    <dbReference type="NCBI Taxonomy" id="857342"/>
    <lineage>
        <taxon>Eukaryota</taxon>
        <taxon>Fungi</taxon>
        <taxon>Dikarya</taxon>
        <taxon>Ascomycota</taxon>
        <taxon>Pezizomycotina</taxon>
        <taxon>Leotiomycetes</taxon>
        <taxon>Helotiales</taxon>
        <taxon>Amorphothecaceae</taxon>
        <taxon>Amorphotheca</taxon>
    </lineage>
</organism>
<dbReference type="InParanoid" id="A0A2T3B4W9"/>
<dbReference type="RefSeq" id="XP_024721943.1">
    <property type="nucleotide sequence ID" value="XM_024864946.1"/>
</dbReference>
<sequence length="122" mass="14074">MSRTYSNQFSYDGKLKMGIWGVAKEFFILLLSLLVIHKQQHHLRYLVSGSSPYIIPITLSLLILIPTLLPPYNRAFFQGFYRPKLGRVMCMGWTALRWAAQEGHKGVEQFFLERRAVTAEAP</sequence>
<dbReference type="AlphaFoldDB" id="A0A2T3B4W9"/>
<keyword evidence="3" id="KW-1185">Reference proteome</keyword>
<dbReference type="Proteomes" id="UP000241818">
    <property type="component" value="Unassembled WGS sequence"/>
</dbReference>
<evidence type="ECO:0000313" key="2">
    <source>
        <dbReference type="EMBL" id="PSS20673.1"/>
    </source>
</evidence>
<gene>
    <name evidence="2" type="ORF">M430DRAFT_236829</name>
</gene>
<dbReference type="GeneID" id="36573027"/>
<dbReference type="EMBL" id="KZ679010">
    <property type="protein sequence ID" value="PSS20673.1"/>
    <property type="molecule type" value="Genomic_DNA"/>
</dbReference>
<protein>
    <submittedName>
        <fullName evidence="2">Uncharacterized protein</fullName>
    </submittedName>
</protein>
<name>A0A2T3B4W9_AMORE</name>
<feature type="transmembrane region" description="Helical" evidence="1">
    <location>
        <begin position="43"/>
        <end position="65"/>
    </location>
</feature>
<keyword evidence="1" id="KW-0812">Transmembrane</keyword>
<accession>A0A2T3B4W9</accession>